<dbReference type="EMBL" id="AVPJ01000015">
    <property type="protein sequence ID" value="KGN30859.1"/>
    <property type="molecule type" value="Genomic_DNA"/>
</dbReference>
<protein>
    <submittedName>
        <fullName evidence="9">ABC transporter permease</fullName>
    </submittedName>
</protein>
<evidence type="ECO:0000256" key="1">
    <source>
        <dbReference type="ARBA" id="ARBA00004651"/>
    </source>
</evidence>
<dbReference type="Proteomes" id="UP000030002">
    <property type="component" value="Unassembled WGS sequence"/>
</dbReference>
<evidence type="ECO:0000256" key="5">
    <source>
        <dbReference type="ARBA" id="ARBA00022989"/>
    </source>
</evidence>
<evidence type="ECO:0000256" key="6">
    <source>
        <dbReference type="ARBA" id="ARBA00023136"/>
    </source>
</evidence>
<evidence type="ECO:0000256" key="3">
    <source>
        <dbReference type="ARBA" id="ARBA00022475"/>
    </source>
</evidence>
<evidence type="ECO:0000259" key="8">
    <source>
        <dbReference type="PROSITE" id="PS50928"/>
    </source>
</evidence>
<accession>A0A0A0J2D7</accession>
<dbReference type="Pfam" id="PF00528">
    <property type="entry name" value="BPD_transp_1"/>
    <property type="match status" value="1"/>
</dbReference>
<dbReference type="CDD" id="cd06261">
    <property type="entry name" value="TM_PBP2"/>
    <property type="match status" value="1"/>
</dbReference>
<proteinExistence type="inferred from homology"/>
<keyword evidence="3" id="KW-1003">Cell membrane</keyword>
<dbReference type="PANTHER" id="PTHR43744:SF12">
    <property type="entry name" value="ABC TRANSPORTER PERMEASE PROTEIN MG189-RELATED"/>
    <property type="match status" value="1"/>
</dbReference>
<dbReference type="AlphaFoldDB" id="A0A0A0J2D7"/>
<comment type="caution">
    <text evidence="9">The sequence shown here is derived from an EMBL/GenBank/DDBJ whole genome shotgun (WGS) entry which is preliminary data.</text>
</comment>
<evidence type="ECO:0000256" key="2">
    <source>
        <dbReference type="ARBA" id="ARBA00022448"/>
    </source>
</evidence>
<dbReference type="SUPFAM" id="SSF161098">
    <property type="entry name" value="MetI-like"/>
    <property type="match status" value="1"/>
</dbReference>
<keyword evidence="10" id="KW-1185">Reference proteome</keyword>
<dbReference type="Gene3D" id="1.10.3720.10">
    <property type="entry name" value="MetI-like"/>
    <property type="match status" value="1"/>
</dbReference>
<dbReference type="InterPro" id="IPR000515">
    <property type="entry name" value="MetI-like"/>
</dbReference>
<evidence type="ECO:0000313" key="9">
    <source>
        <dbReference type="EMBL" id="KGN30859.1"/>
    </source>
</evidence>
<keyword evidence="4 7" id="KW-0812">Transmembrane</keyword>
<feature type="transmembrane region" description="Helical" evidence="7">
    <location>
        <begin position="89"/>
        <end position="108"/>
    </location>
</feature>
<feature type="transmembrane region" description="Helical" evidence="7">
    <location>
        <begin position="163"/>
        <end position="187"/>
    </location>
</feature>
<gene>
    <name evidence="9" type="ORF">N802_05545</name>
</gene>
<feature type="transmembrane region" description="Helical" evidence="7">
    <location>
        <begin position="120"/>
        <end position="142"/>
    </location>
</feature>
<dbReference type="STRING" id="1385520.N802_05545"/>
<dbReference type="GO" id="GO:0005886">
    <property type="term" value="C:plasma membrane"/>
    <property type="evidence" value="ECO:0007669"/>
    <property type="project" value="UniProtKB-SubCell"/>
</dbReference>
<keyword evidence="6 7" id="KW-0472">Membrane</keyword>
<name>A0A0A0J2D7_9MICO</name>
<dbReference type="PROSITE" id="PS50928">
    <property type="entry name" value="ABC_TM1"/>
    <property type="match status" value="1"/>
</dbReference>
<dbReference type="PANTHER" id="PTHR43744">
    <property type="entry name" value="ABC TRANSPORTER PERMEASE PROTEIN MG189-RELATED-RELATED"/>
    <property type="match status" value="1"/>
</dbReference>
<reference evidence="9 10" key="1">
    <citation type="submission" date="2013-08" db="EMBL/GenBank/DDBJ databases">
        <title>The genome sequence of Knoellia sinensis.</title>
        <authorList>
            <person name="Zhu W."/>
            <person name="Wang G."/>
        </authorList>
    </citation>
    <scope>NUCLEOTIDE SEQUENCE [LARGE SCALE GENOMIC DNA]</scope>
    <source>
        <strain evidence="9 10">KCTC 19936</strain>
    </source>
</reference>
<feature type="domain" description="ABC transmembrane type-1" evidence="8">
    <location>
        <begin position="52"/>
        <end position="240"/>
    </location>
</feature>
<evidence type="ECO:0000256" key="7">
    <source>
        <dbReference type="RuleBase" id="RU363032"/>
    </source>
</evidence>
<organism evidence="9 10">
    <name type="scientific">Knoellia sinensis KCTC 19936</name>
    <dbReference type="NCBI Taxonomy" id="1385520"/>
    <lineage>
        <taxon>Bacteria</taxon>
        <taxon>Bacillati</taxon>
        <taxon>Actinomycetota</taxon>
        <taxon>Actinomycetes</taxon>
        <taxon>Micrococcales</taxon>
        <taxon>Intrasporangiaceae</taxon>
        <taxon>Knoellia</taxon>
    </lineage>
</organism>
<keyword evidence="2 7" id="KW-0813">Transport</keyword>
<feature type="transmembrane region" description="Helical" evidence="7">
    <location>
        <begin position="219"/>
        <end position="240"/>
    </location>
</feature>
<evidence type="ECO:0000256" key="4">
    <source>
        <dbReference type="ARBA" id="ARBA00022692"/>
    </source>
</evidence>
<dbReference type="InterPro" id="IPR035906">
    <property type="entry name" value="MetI-like_sf"/>
</dbReference>
<feature type="transmembrane region" description="Helical" evidence="7">
    <location>
        <begin position="56"/>
        <end position="77"/>
    </location>
</feature>
<sequence>MAVLTFFPFYAMVLISFKPAGAVDFPGILAPWNLELSAYQRVLGGSDLIRWFINSVIYSLVSVVLVLLLATLAGYAFAKKRFPGRSGLFWSFLAMVMVPYHVTLIPTFAMLSQLHGVSTWWGLILPTIANAQAVFLMRQFILGIPDDLFEAARIDGASELRTFFTLVVPLCRPILATLGVFVFLWHWNDFLWPLIMARKTDMWTLTVGVSSLQEQAAPFNVVFAGATLSLAPVFIAYLFAQRHFVEGVASTGIKG</sequence>
<dbReference type="RefSeq" id="WP_245613969.1">
    <property type="nucleotide sequence ID" value="NZ_AVPJ01000015.1"/>
</dbReference>
<comment type="subcellular location">
    <subcellularLocation>
        <location evidence="1 7">Cell membrane</location>
        <topology evidence="1 7">Multi-pass membrane protein</topology>
    </subcellularLocation>
</comment>
<evidence type="ECO:0000313" key="10">
    <source>
        <dbReference type="Proteomes" id="UP000030002"/>
    </source>
</evidence>
<dbReference type="GO" id="GO:0055085">
    <property type="term" value="P:transmembrane transport"/>
    <property type="evidence" value="ECO:0007669"/>
    <property type="project" value="InterPro"/>
</dbReference>
<keyword evidence="5 7" id="KW-1133">Transmembrane helix</keyword>
<dbReference type="eggNOG" id="COG0395">
    <property type="taxonomic scope" value="Bacteria"/>
</dbReference>
<comment type="similarity">
    <text evidence="7">Belongs to the binding-protein-dependent transport system permease family.</text>
</comment>